<proteinExistence type="predicted"/>
<evidence type="ECO:0000313" key="2">
    <source>
        <dbReference type="EMBL" id="ROQ51527.1"/>
    </source>
</evidence>
<dbReference type="Proteomes" id="UP000269115">
    <property type="component" value="Unassembled WGS sequence"/>
</dbReference>
<dbReference type="AlphaFoldDB" id="A0A9X8ELV6"/>
<feature type="coiled-coil region" evidence="1">
    <location>
        <begin position="229"/>
        <end position="263"/>
    </location>
</feature>
<keyword evidence="1" id="KW-0175">Coiled coil</keyword>
<evidence type="ECO:0000313" key="3">
    <source>
        <dbReference type="Proteomes" id="UP000269115"/>
    </source>
</evidence>
<dbReference type="EMBL" id="RJUR01000012">
    <property type="protein sequence ID" value="ROQ51527.1"/>
    <property type="molecule type" value="Genomic_DNA"/>
</dbReference>
<reference evidence="2 3" key="1">
    <citation type="submission" date="2018-11" db="EMBL/GenBank/DDBJ databases">
        <title>Genomic analyses of the natural microbiome of Caenorhabditis elegans.</title>
        <authorList>
            <person name="Samuel B."/>
        </authorList>
    </citation>
    <scope>NUCLEOTIDE SEQUENCE [LARGE SCALE GENOMIC DNA]</scope>
    <source>
        <strain evidence="2 3">BIGb0473</strain>
    </source>
</reference>
<organism evidence="2 3">
    <name type="scientific">Pseudomonas putida</name>
    <name type="common">Arthrobacter siderocapsulatus</name>
    <dbReference type="NCBI Taxonomy" id="303"/>
    <lineage>
        <taxon>Bacteria</taxon>
        <taxon>Pseudomonadati</taxon>
        <taxon>Pseudomonadota</taxon>
        <taxon>Gammaproteobacteria</taxon>
        <taxon>Pseudomonadales</taxon>
        <taxon>Pseudomonadaceae</taxon>
        <taxon>Pseudomonas</taxon>
    </lineage>
</organism>
<protein>
    <recommendedName>
        <fullName evidence="4">Alpha-xenorhabdolysin family binary toxin subunit B</fullName>
    </recommendedName>
</protein>
<dbReference type="OrthoDB" id="6899362at2"/>
<dbReference type="NCBIfam" id="NF033927">
    <property type="entry name" value="alph_xenorhab_B"/>
    <property type="match status" value="1"/>
</dbReference>
<dbReference type="RefSeq" id="WP_043862012.1">
    <property type="nucleotide sequence ID" value="NZ_RJUR01000012.1"/>
</dbReference>
<dbReference type="InterPro" id="IPR047760">
    <property type="entry name" value="XaxB-like"/>
</dbReference>
<name>A0A9X8ELV6_PSEPU</name>
<sequence>MSNILQFPLGWDDPQFDRVLRAGAAYLKAAQDSRYAFLPLLHERVERNARCLDDNLQQLMRHADRIIVAIKSNDLGGLEKDIDPNDDPEDIAQYLEVAQDAIGEIAVKLNDQLGQLRTATAQITAIPVYDSSADKARYQGELDRLAANRKACEDELAVRREALASLDEAIKVLEAAKVESTFGGLLPTTEQLKAAADVIATGGLSVEAVQGALKKIGEIIGAAMEGMRYATMLEQRRGMQKQHDELQLQLTAMARDKTRLQAQCQHLEAYAELITSREQWLAGIRRIAVQLKPVWDRLIACSIDDVQALRAVSELVEALKAYKKKIKAEYVAGL</sequence>
<evidence type="ECO:0008006" key="4">
    <source>
        <dbReference type="Google" id="ProtNLM"/>
    </source>
</evidence>
<comment type="caution">
    <text evidence="2">The sequence shown here is derived from an EMBL/GenBank/DDBJ whole genome shotgun (WGS) entry which is preliminary data.</text>
</comment>
<evidence type="ECO:0000256" key="1">
    <source>
        <dbReference type="SAM" id="Coils"/>
    </source>
</evidence>
<accession>A0A9X8ELV6</accession>
<gene>
    <name evidence="2" type="ORF">EDF85_1994</name>
</gene>